<feature type="compositionally biased region" description="Basic and acidic residues" evidence="1">
    <location>
        <begin position="97"/>
        <end position="106"/>
    </location>
</feature>
<keyword evidence="4" id="KW-1185">Reference proteome</keyword>
<dbReference type="EMBL" id="JAFKCZ010000006">
    <property type="protein sequence ID" value="MBN7796788.1"/>
    <property type="molecule type" value="Genomic_DNA"/>
</dbReference>
<feature type="transmembrane region" description="Helical" evidence="2">
    <location>
        <begin position="745"/>
        <end position="765"/>
    </location>
</feature>
<protein>
    <submittedName>
        <fullName evidence="3">Uncharacterized protein</fullName>
    </submittedName>
</protein>
<feature type="compositionally biased region" description="Basic and acidic residues" evidence="1">
    <location>
        <begin position="181"/>
        <end position="194"/>
    </location>
</feature>
<proteinExistence type="predicted"/>
<feature type="region of interest" description="Disordered" evidence="1">
    <location>
        <begin position="131"/>
        <end position="209"/>
    </location>
</feature>
<feature type="transmembrane region" description="Helical" evidence="2">
    <location>
        <begin position="544"/>
        <end position="570"/>
    </location>
</feature>
<dbReference type="Proteomes" id="UP000664303">
    <property type="component" value="Unassembled WGS sequence"/>
</dbReference>
<feature type="transmembrane region" description="Helical" evidence="2">
    <location>
        <begin position="231"/>
        <end position="252"/>
    </location>
</feature>
<evidence type="ECO:0000256" key="1">
    <source>
        <dbReference type="SAM" id="MobiDB-lite"/>
    </source>
</evidence>
<accession>A0A939IM91</accession>
<gene>
    <name evidence="3" type="ORF">JYP50_09310</name>
</gene>
<keyword evidence="2" id="KW-1133">Transmembrane helix</keyword>
<feature type="transmembrane region" description="Helical" evidence="2">
    <location>
        <begin position="615"/>
        <end position="632"/>
    </location>
</feature>
<evidence type="ECO:0000256" key="2">
    <source>
        <dbReference type="SAM" id="Phobius"/>
    </source>
</evidence>
<feature type="region of interest" description="Disordered" evidence="1">
    <location>
        <begin position="80"/>
        <end position="117"/>
    </location>
</feature>
<keyword evidence="2" id="KW-0472">Membrane</keyword>
<reference evidence="3" key="1">
    <citation type="submission" date="2021-02" db="EMBL/GenBank/DDBJ databases">
        <title>PHA producing bacteria isolated from coastal sediment in Guangdong, Shenzhen.</title>
        <authorList>
            <person name="Zheng W."/>
            <person name="Yu S."/>
            <person name="Huang Y."/>
        </authorList>
    </citation>
    <scope>NUCLEOTIDE SEQUENCE</scope>
    <source>
        <strain evidence="3">TN14-10</strain>
    </source>
</reference>
<organism evidence="3 4">
    <name type="scientific">Parahaliea mediterranea</name>
    <dbReference type="NCBI Taxonomy" id="651086"/>
    <lineage>
        <taxon>Bacteria</taxon>
        <taxon>Pseudomonadati</taxon>
        <taxon>Pseudomonadota</taxon>
        <taxon>Gammaproteobacteria</taxon>
        <taxon>Cellvibrionales</taxon>
        <taxon>Halieaceae</taxon>
        <taxon>Parahaliea</taxon>
    </lineage>
</organism>
<sequence length="766" mass="82522">MHRFNLTFKGKIQPGYSPDKVKQRFAALLGIDNPAFLARCFSGEPLVLRSDLDRKTAADLFHQLSKLGVVAELVRDDTVAQPAPNADGSGARAGAVPERESDHIDQKWAVSSANLERDAAERARERVRAEREALEESRRQAEAARQRAAEDAARRTRAEAEARAEARRQEKAQAARRKARAKAEARRARAEARARAAVPPPPPNPYALSPFRATSALRERPRRARAQKRRYLLLTTCALLALVAALAARVLLPQAEPITGARAVAALHGGGLLLLTPDALLLHDRAGVGSESLPLSTLGLSTASAVLALPESTDYLLVGRLESADDGEPPGAESVWRCALAPPDCAPFGPRGAAPAAQVAHPFTGMVLQAFGEPGRLRKLGAGGEEVAVADRAFASPPSLLPRDGLLYSNSPDGPALSVLRYEDEALGQQLDEILLLAPPALALGRERVGDFGYLGEKWWAILYHPQTGDRGLYLFDDQWAFLRQLPLPAGFRPQQVLAWGQKLLVLDPEQPALQRFNGDGQAEAPLRSDLLEALISEGERARWLWGLLWQALVTALCLLAAGAAALSYLQHLRGIAFNPGQLRGAEPIEGGGDRIVWLDRSPARDPRLRRLTRLYLACACLALVAAIIARVDVHHMAALLVLLAGPAGALGLYLRSPAGHIGVLGDSLLLVDHRNTYHLGGGARILYHGWFLMIDDVLVHAGPAWAPAFPESQLEQWIVPMAQRGVRVDRRAVLARLVEGRHPLVLGAGMVLAAAVAAASIALLG</sequence>
<evidence type="ECO:0000313" key="4">
    <source>
        <dbReference type="Proteomes" id="UP000664303"/>
    </source>
</evidence>
<feature type="transmembrane region" description="Helical" evidence="2">
    <location>
        <begin position="638"/>
        <end position="655"/>
    </location>
</feature>
<dbReference type="RefSeq" id="WP_206560235.1">
    <property type="nucleotide sequence ID" value="NZ_JAFKCZ010000006.1"/>
</dbReference>
<dbReference type="AlphaFoldDB" id="A0A939IM91"/>
<keyword evidence="2" id="KW-0812">Transmembrane</keyword>
<feature type="compositionally biased region" description="Basic and acidic residues" evidence="1">
    <location>
        <begin position="131"/>
        <end position="173"/>
    </location>
</feature>
<name>A0A939IM91_9GAMM</name>
<evidence type="ECO:0000313" key="3">
    <source>
        <dbReference type="EMBL" id="MBN7796788.1"/>
    </source>
</evidence>
<comment type="caution">
    <text evidence="3">The sequence shown here is derived from an EMBL/GenBank/DDBJ whole genome shotgun (WGS) entry which is preliminary data.</text>
</comment>